<name>A0AA37SP12_9BACT</name>
<comment type="caution">
    <text evidence="1">The sequence shown here is derived from an EMBL/GenBank/DDBJ whole genome shotgun (WGS) entry which is preliminary data.</text>
</comment>
<keyword evidence="2" id="KW-1185">Reference proteome</keyword>
<gene>
    <name evidence="1" type="ORF">GCM10007940_19500</name>
</gene>
<dbReference type="EMBL" id="BSOH01000011">
    <property type="protein sequence ID" value="GLR17335.1"/>
    <property type="molecule type" value="Genomic_DNA"/>
</dbReference>
<reference evidence="1" key="2">
    <citation type="submission" date="2023-01" db="EMBL/GenBank/DDBJ databases">
        <title>Draft genome sequence of Portibacter lacus strain NBRC 108769.</title>
        <authorList>
            <person name="Sun Q."/>
            <person name="Mori K."/>
        </authorList>
    </citation>
    <scope>NUCLEOTIDE SEQUENCE</scope>
    <source>
        <strain evidence="1">NBRC 108769</strain>
    </source>
</reference>
<dbReference type="Proteomes" id="UP001156666">
    <property type="component" value="Unassembled WGS sequence"/>
</dbReference>
<sequence length="561" mass="65408">MKIRIHLIILFIFSSNLGLGQLFHGSIIDAGSAQPVAFSNIVFQESLRGTMSNEMGEFIMLVDESELTDTLLFSNLGYANLKIAYKDIIEENEIVKLHKLSNNQNKRIIGEKSAKAIVKKALDGIVFNYPQENHLLTGFYNEKMEHEDGRIFYYCEGVTEELKDKYWKNPSLFYSQNFRLKEGKRIIDGFYETFYGFKVEESENVYRNPVDIIGGLKPFHNDVLKMYNSFLIKEYIKHYNWKLSGITLHKNRLANIITFTPKNKKALYKGEIFIDAKNYAILYSKFELADHLLSNINKENYWFEFKSMVIEVDYRKVNFVHILGSVKIRTTYQQKITGETFNSCMNYVTTNCSFKNEDIINFTDGPVIRNNDYPINEDRIVKFSEGIYYVEKKNLVYTGEGSNYWNNHNTIQRADRVQQALNHSLGNRKQNIQPIQMYVSLESSTPVIDYGQIYSEKVVDFYKTLSHLDSSLTKDWRKDRGILLSLILEATDSNDLDRVREVLKSYRQNAITYEWEDLQSLILFKKGSEQKALSEQQNITLAAGIRGILYRTTLQIYRDKL</sequence>
<protein>
    <recommendedName>
        <fullName evidence="3">Carboxypeptidase-like regulatory domain-containing protein</fullName>
    </recommendedName>
</protein>
<accession>A0AA37SP12</accession>
<reference evidence="1" key="1">
    <citation type="journal article" date="2014" name="Int. J. Syst. Evol. Microbiol.">
        <title>Complete genome sequence of Corynebacterium casei LMG S-19264T (=DSM 44701T), isolated from a smear-ripened cheese.</title>
        <authorList>
            <consortium name="US DOE Joint Genome Institute (JGI-PGF)"/>
            <person name="Walter F."/>
            <person name="Albersmeier A."/>
            <person name="Kalinowski J."/>
            <person name="Ruckert C."/>
        </authorList>
    </citation>
    <scope>NUCLEOTIDE SEQUENCE</scope>
    <source>
        <strain evidence="1">NBRC 108769</strain>
    </source>
</reference>
<dbReference type="RefSeq" id="WP_235294045.1">
    <property type="nucleotide sequence ID" value="NZ_BSOH01000011.1"/>
</dbReference>
<dbReference type="AlphaFoldDB" id="A0AA37SP12"/>
<organism evidence="1 2">
    <name type="scientific">Portibacter lacus</name>
    <dbReference type="NCBI Taxonomy" id="1099794"/>
    <lineage>
        <taxon>Bacteria</taxon>
        <taxon>Pseudomonadati</taxon>
        <taxon>Bacteroidota</taxon>
        <taxon>Saprospiria</taxon>
        <taxon>Saprospirales</taxon>
        <taxon>Haliscomenobacteraceae</taxon>
        <taxon>Portibacter</taxon>
    </lineage>
</organism>
<evidence type="ECO:0008006" key="3">
    <source>
        <dbReference type="Google" id="ProtNLM"/>
    </source>
</evidence>
<proteinExistence type="predicted"/>
<evidence type="ECO:0000313" key="2">
    <source>
        <dbReference type="Proteomes" id="UP001156666"/>
    </source>
</evidence>
<evidence type="ECO:0000313" key="1">
    <source>
        <dbReference type="EMBL" id="GLR17335.1"/>
    </source>
</evidence>